<feature type="compositionally biased region" description="Basic and acidic residues" evidence="1">
    <location>
        <begin position="26"/>
        <end position="36"/>
    </location>
</feature>
<sequence>MSLPSATTSDTATLARSPPTHLGHASRVETMHRYSAEENNEEAPGVAYTLTNAQVANTPSREGGNYGENRTMTELAKRNLIWDTLVELFGEPAPTRQALYG</sequence>
<organism evidence="2">
    <name type="scientific">marine sediment metagenome</name>
    <dbReference type="NCBI Taxonomy" id="412755"/>
    <lineage>
        <taxon>unclassified sequences</taxon>
        <taxon>metagenomes</taxon>
        <taxon>ecological metagenomes</taxon>
    </lineage>
</organism>
<reference evidence="2" key="1">
    <citation type="journal article" date="2015" name="Nature">
        <title>Complex archaea that bridge the gap between prokaryotes and eukaryotes.</title>
        <authorList>
            <person name="Spang A."/>
            <person name="Saw J.H."/>
            <person name="Jorgensen S.L."/>
            <person name="Zaremba-Niedzwiedzka K."/>
            <person name="Martijn J."/>
            <person name="Lind A.E."/>
            <person name="van Eijk R."/>
            <person name="Schleper C."/>
            <person name="Guy L."/>
            <person name="Ettema T.J."/>
        </authorList>
    </citation>
    <scope>NUCLEOTIDE SEQUENCE</scope>
</reference>
<feature type="region of interest" description="Disordered" evidence="1">
    <location>
        <begin position="1"/>
        <end position="41"/>
    </location>
</feature>
<proteinExistence type="predicted"/>
<evidence type="ECO:0000313" key="2">
    <source>
        <dbReference type="EMBL" id="KKN15585.1"/>
    </source>
</evidence>
<protein>
    <submittedName>
        <fullName evidence="2">Uncharacterized protein</fullName>
    </submittedName>
</protein>
<accession>A0A0F9N7L8</accession>
<feature type="compositionally biased region" description="Polar residues" evidence="1">
    <location>
        <begin position="1"/>
        <end position="14"/>
    </location>
</feature>
<dbReference type="EMBL" id="LAZR01003697">
    <property type="protein sequence ID" value="KKN15585.1"/>
    <property type="molecule type" value="Genomic_DNA"/>
</dbReference>
<dbReference type="AlphaFoldDB" id="A0A0F9N7L8"/>
<gene>
    <name evidence="2" type="ORF">LCGC14_0984350</name>
</gene>
<name>A0A0F9N7L8_9ZZZZ</name>
<feature type="non-terminal residue" evidence="2">
    <location>
        <position position="101"/>
    </location>
</feature>
<evidence type="ECO:0000256" key="1">
    <source>
        <dbReference type="SAM" id="MobiDB-lite"/>
    </source>
</evidence>
<comment type="caution">
    <text evidence="2">The sequence shown here is derived from an EMBL/GenBank/DDBJ whole genome shotgun (WGS) entry which is preliminary data.</text>
</comment>